<feature type="compositionally biased region" description="Basic and acidic residues" evidence="1">
    <location>
        <begin position="130"/>
        <end position="143"/>
    </location>
</feature>
<accession>A0A8H6YI00</accession>
<sequence length="354" mass="39226">MASPTLPYLSKCGEIVVRKLFKTIRATRYEDPVDQEAFLVSSAKTVLRFRPQVMSFAIIPDLAECVFTLRSMMHSLKAPLGTLSSDVFLSLQEFASEIIRQRQVFRERKRAQADRVRAAEGVAARAERRAALEHSERVHKNLSPDDDVVSIPSGSEESASEEPPAAPKNPPSSPITTDLTNNPAINQAVLLSPLHDLPAHLARLSLNAIPNTPPCSPLSPNLSLPDLVPDFTLGRHNLPEKGSGWKRGRTMVRHRQILPVPTPVVQCNTVRLVPRPFGPPPTSPKRKYVDAWLQFNPKSTDSCVLKSSSLGSSGHSKNRRPAPRKRHTKKPKRCYYCAAVDHLVALCPMRESID</sequence>
<comment type="caution">
    <text evidence="2">The sequence shown here is derived from an EMBL/GenBank/DDBJ whole genome shotgun (WGS) entry which is preliminary data.</text>
</comment>
<dbReference type="EMBL" id="JACAZI010000006">
    <property type="protein sequence ID" value="KAF7358325.1"/>
    <property type="molecule type" value="Genomic_DNA"/>
</dbReference>
<feature type="compositionally biased region" description="Low complexity" evidence="1">
    <location>
        <begin position="305"/>
        <end position="315"/>
    </location>
</feature>
<protein>
    <submittedName>
        <fullName evidence="2">Uncharacterized protein</fullName>
    </submittedName>
</protein>
<reference evidence="2" key="1">
    <citation type="submission" date="2020-05" db="EMBL/GenBank/DDBJ databases">
        <title>Mycena genomes resolve the evolution of fungal bioluminescence.</title>
        <authorList>
            <person name="Tsai I.J."/>
        </authorList>
    </citation>
    <scope>NUCLEOTIDE SEQUENCE</scope>
    <source>
        <strain evidence="2">CCC161011</strain>
    </source>
</reference>
<evidence type="ECO:0000313" key="2">
    <source>
        <dbReference type="EMBL" id="KAF7358325.1"/>
    </source>
</evidence>
<feature type="region of interest" description="Disordered" evidence="1">
    <location>
        <begin position="130"/>
        <end position="180"/>
    </location>
</feature>
<dbReference type="AlphaFoldDB" id="A0A8H6YI00"/>
<feature type="compositionally biased region" description="Basic residues" evidence="1">
    <location>
        <begin position="316"/>
        <end position="328"/>
    </location>
</feature>
<gene>
    <name evidence="2" type="ORF">MVEN_00882000</name>
</gene>
<feature type="compositionally biased region" description="Low complexity" evidence="1">
    <location>
        <begin position="150"/>
        <end position="163"/>
    </location>
</feature>
<evidence type="ECO:0000313" key="3">
    <source>
        <dbReference type="Proteomes" id="UP000620124"/>
    </source>
</evidence>
<feature type="compositionally biased region" description="Pro residues" evidence="1">
    <location>
        <begin position="164"/>
        <end position="173"/>
    </location>
</feature>
<keyword evidence="3" id="KW-1185">Reference proteome</keyword>
<proteinExistence type="predicted"/>
<organism evidence="2 3">
    <name type="scientific">Mycena venus</name>
    <dbReference type="NCBI Taxonomy" id="2733690"/>
    <lineage>
        <taxon>Eukaryota</taxon>
        <taxon>Fungi</taxon>
        <taxon>Dikarya</taxon>
        <taxon>Basidiomycota</taxon>
        <taxon>Agaricomycotina</taxon>
        <taxon>Agaricomycetes</taxon>
        <taxon>Agaricomycetidae</taxon>
        <taxon>Agaricales</taxon>
        <taxon>Marasmiineae</taxon>
        <taxon>Mycenaceae</taxon>
        <taxon>Mycena</taxon>
    </lineage>
</organism>
<feature type="region of interest" description="Disordered" evidence="1">
    <location>
        <begin position="302"/>
        <end position="328"/>
    </location>
</feature>
<evidence type="ECO:0000256" key="1">
    <source>
        <dbReference type="SAM" id="MobiDB-lite"/>
    </source>
</evidence>
<name>A0A8H6YI00_9AGAR</name>
<dbReference type="OrthoDB" id="3020976at2759"/>
<dbReference type="Proteomes" id="UP000620124">
    <property type="component" value="Unassembled WGS sequence"/>
</dbReference>